<evidence type="ECO:0000313" key="4">
    <source>
        <dbReference type="EMBL" id="GLR68383.1"/>
    </source>
</evidence>
<dbReference type="InterPro" id="IPR028203">
    <property type="entry name" value="PSII_CF48-like_dom"/>
</dbReference>
<proteinExistence type="predicted"/>
<dbReference type="EMBL" id="BSOS01000088">
    <property type="protein sequence ID" value="GLR68383.1"/>
    <property type="molecule type" value="Genomic_DNA"/>
</dbReference>
<keyword evidence="5" id="KW-1185">Reference proteome</keyword>
<evidence type="ECO:0000259" key="3">
    <source>
        <dbReference type="Pfam" id="PF14870"/>
    </source>
</evidence>
<accession>A0ABQ6AAP7</accession>
<dbReference type="InterPro" id="IPR002860">
    <property type="entry name" value="BNR_rpt"/>
</dbReference>
<dbReference type="InterPro" id="IPR015943">
    <property type="entry name" value="WD40/YVTN_repeat-like_dom_sf"/>
</dbReference>
<comment type="caution">
    <text evidence="4">The sequence shown here is derived from an EMBL/GenBank/DDBJ whole genome shotgun (WGS) entry which is preliminary data.</text>
</comment>
<dbReference type="SUPFAM" id="SSF50939">
    <property type="entry name" value="Sialidases"/>
    <property type="match status" value="1"/>
</dbReference>
<dbReference type="PANTHER" id="PTHR47199:SF2">
    <property type="entry name" value="PHOTOSYSTEM II STABILITY_ASSEMBLY FACTOR HCF136, CHLOROPLASTIC"/>
    <property type="match status" value="1"/>
</dbReference>
<feature type="domain" description="Photosynthesis system II assembly factor Ycf48/Hcf136-like" evidence="3">
    <location>
        <begin position="155"/>
        <end position="259"/>
    </location>
</feature>
<dbReference type="CDD" id="cd15482">
    <property type="entry name" value="Sialidase_non-viral"/>
    <property type="match status" value="2"/>
</dbReference>
<keyword evidence="1" id="KW-0602">Photosynthesis</keyword>
<dbReference type="Pfam" id="PF02012">
    <property type="entry name" value="BNR"/>
    <property type="match status" value="1"/>
</dbReference>
<evidence type="ECO:0000256" key="2">
    <source>
        <dbReference type="ARBA" id="ARBA00023276"/>
    </source>
</evidence>
<name>A0ABQ6AAP7_9PROT</name>
<organism evidence="4 5">
    <name type="scientific">Acidocella aquatica</name>
    <dbReference type="NCBI Taxonomy" id="1922313"/>
    <lineage>
        <taxon>Bacteria</taxon>
        <taxon>Pseudomonadati</taxon>
        <taxon>Pseudomonadota</taxon>
        <taxon>Alphaproteobacteria</taxon>
        <taxon>Acetobacterales</taxon>
        <taxon>Acidocellaceae</taxon>
        <taxon>Acidocella</taxon>
    </lineage>
</organism>
<keyword evidence="2" id="KW-0604">Photosystem II</keyword>
<sequence>MADTNYSVLNENAITVADPSRVLLISIAHAGNRLVAVGEHGVIVYSDDNGQTWHQAVVPVRVTITSVAFATPLVGWAGADYGLVLHTTDGGLTWTKQIMGAEINQLMVANATQFLATNPNDPKAQMAVRRANILMSAGPDKPILSLVAMSPEVAIAFGAYRLAIATNDGGKTWTDLSLQVADPISHNLYDTAWIGTSLYIAGEAGTVLRSDDQGKTFVLLPTPSENTLFGIFDAGSNIVLAYGVAGAAFESANQGQSWSQVNVPSQSNLTAGITLKSGTILLANEAGNVFLSSDNGKNFHMIPGNQGMGIFGVAQAANGNVVLVGTSGVRVVPLSSLN</sequence>
<dbReference type="Gene3D" id="2.130.10.10">
    <property type="entry name" value="YVTN repeat-like/Quinoprotein amine dehydrogenase"/>
    <property type="match status" value="2"/>
</dbReference>
<dbReference type="Pfam" id="PF14870">
    <property type="entry name" value="PSII_BNR"/>
    <property type="match status" value="1"/>
</dbReference>
<dbReference type="InterPro" id="IPR036278">
    <property type="entry name" value="Sialidase_sf"/>
</dbReference>
<dbReference type="PANTHER" id="PTHR47199">
    <property type="entry name" value="PHOTOSYSTEM II STABILITY/ASSEMBLY FACTOR HCF136, CHLOROPLASTIC"/>
    <property type="match status" value="1"/>
</dbReference>
<reference evidence="5" key="1">
    <citation type="journal article" date="2019" name="Int. J. Syst. Evol. Microbiol.">
        <title>The Global Catalogue of Microorganisms (GCM) 10K type strain sequencing project: providing services to taxonomists for standard genome sequencing and annotation.</title>
        <authorList>
            <consortium name="The Broad Institute Genomics Platform"/>
            <consortium name="The Broad Institute Genome Sequencing Center for Infectious Disease"/>
            <person name="Wu L."/>
            <person name="Ma J."/>
        </authorList>
    </citation>
    <scope>NUCLEOTIDE SEQUENCE [LARGE SCALE GENOMIC DNA]</scope>
    <source>
        <strain evidence="5">NBRC 112502</strain>
    </source>
</reference>
<evidence type="ECO:0000256" key="1">
    <source>
        <dbReference type="ARBA" id="ARBA00022531"/>
    </source>
</evidence>
<protein>
    <recommendedName>
        <fullName evidence="3">Photosynthesis system II assembly factor Ycf48/Hcf136-like domain-containing protein</fullName>
    </recommendedName>
</protein>
<dbReference type="Proteomes" id="UP001156641">
    <property type="component" value="Unassembled WGS sequence"/>
</dbReference>
<gene>
    <name evidence="4" type="ORF">GCM10010909_30640</name>
</gene>
<evidence type="ECO:0000313" key="5">
    <source>
        <dbReference type="Proteomes" id="UP001156641"/>
    </source>
</evidence>